<feature type="transmembrane region" description="Helical" evidence="9">
    <location>
        <begin position="24"/>
        <end position="46"/>
    </location>
</feature>
<proteinExistence type="inferred from homology"/>
<dbReference type="Gene3D" id="1.20.5.3310">
    <property type="match status" value="1"/>
</dbReference>
<comment type="similarity">
    <text evidence="9">Belongs to the TatA/E family.</text>
</comment>
<dbReference type="HAMAP" id="MF_00236">
    <property type="entry name" value="TatA_E"/>
    <property type="match status" value="1"/>
</dbReference>
<comment type="function">
    <text evidence="9">Part of the twin-arginine translocation (Tat) system that transports large folded proteins containing a characteristic twin-arginine motif in their signal peptide across membranes. TatA could form the protein-conducting channel of the Tat system.</text>
</comment>
<evidence type="ECO:0000256" key="1">
    <source>
        <dbReference type="ARBA" id="ARBA00004162"/>
    </source>
</evidence>
<keyword evidence="6 9" id="KW-1133">Transmembrane helix</keyword>
<evidence type="ECO:0000313" key="11">
    <source>
        <dbReference type="EMBL" id="MFD2532095.1"/>
    </source>
</evidence>
<organism evidence="11 12">
    <name type="scientific">Gracilimonas halophila</name>
    <dbReference type="NCBI Taxonomy" id="1834464"/>
    <lineage>
        <taxon>Bacteria</taxon>
        <taxon>Pseudomonadati</taxon>
        <taxon>Balneolota</taxon>
        <taxon>Balneolia</taxon>
        <taxon>Balneolales</taxon>
        <taxon>Balneolaceae</taxon>
        <taxon>Gracilimonas</taxon>
    </lineage>
</organism>
<comment type="caution">
    <text evidence="11">The sequence shown here is derived from an EMBL/GenBank/DDBJ whole genome shotgun (WGS) entry which is preliminary data.</text>
</comment>
<evidence type="ECO:0000256" key="10">
    <source>
        <dbReference type="SAM" id="MobiDB-lite"/>
    </source>
</evidence>
<accession>A0ABW5JI01</accession>
<reference evidence="12" key="1">
    <citation type="journal article" date="2019" name="Int. J. Syst. Evol. Microbiol.">
        <title>The Global Catalogue of Microorganisms (GCM) 10K type strain sequencing project: providing services to taxonomists for standard genome sequencing and annotation.</title>
        <authorList>
            <consortium name="The Broad Institute Genomics Platform"/>
            <consortium name="The Broad Institute Genome Sequencing Center for Infectious Disease"/>
            <person name="Wu L."/>
            <person name="Ma J."/>
        </authorList>
    </citation>
    <scope>NUCLEOTIDE SEQUENCE [LARGE SCALE GENOMIC DNA]</scope>
    <source>
        <strain evidence="12">KCTC 52042</strain>
    </source>
</reference>
<evidence type="ECO:0000256" key="3">
    <source>
        <dbReference type="ARBA" id="ARBA00022475"/>
    </source>
</evidence>
<keyword evidence="2 9" id="KW-0813">Transport</keyword>
<evidence type="ECO:0000256" key="5">
    <source>
        <dbReference type="ARBA" id="ARBA00022927"/>
    </source>
</evidence>
<keyword evidence="4 9" id="KW-0812">Transmembrane</keyword>
<evidence type="ECO:0000313" key="12">
    <source>
        <dbReference type="Proteomes" id="UP001597460"/>
    </source>
</evidence>
<dbReference type="InterPro" id="IPR003369">
    <property type="entry name" value="TatA/B/E"/>
</dbReference>
<evidence type="ECO:0000256" key="8">
    <source>
        <dbReference type="ARBA" id="ARBA00023136"/>
    </source>
</evidence>
<keyword evidence="8 9" id="KW-0472">Membrane</keyword>
<name>A0ABW5JI01_9BACT</name>
<evidence type="ECO:0000256" key="6">
    <source>
        <dbReference type="ARBA" id="ARBA00022989"/>
    </source>
</evidence>
<keyword evidence="12" id="KW-1185">Reference proteome</keyword>
<dbReference type="EMBL" id="JBHULI010000024">
    <property type="protein sequence ID" value="MFD2532095.1"/>
    <property type="molecule type" value="Genomic_DNA"/>
</dbReference>
<sequence length="97" mass="10931">MFQIRAENIVIFAQIHQLNPKRNILMFNSLGAPEILIIAIMVLVLFGAKRIPELARGLGQGIKEFRQASKDIKKEIEESSRDINDAANHEETSSKSK</sequence>
<keyword evidence="5 9" id="KW-0653">Protein transport</keyword>
<keyword evidence="3 9" id="KW-1003">Cell membrane</keyword>
<dbReference type="Pfam" id="PF02416">
    <property type="entry name" value="TatA_B_E"/>
    <property type="match status" value="1"/>
</dbReference>
<dbReference type="InterPro" id="IPR006312">
    <property type="entry name" value="TatA/E"/>
</dbReference>
<evidence type="ECO:0000256" key="9">
    <source>
        <dbReference type="HAMAP-Rule" id="MF_00236"/>
    </source>
</evidence>
<comment type="subcellular location">
    <subcellularLocation>
        <location evidence="1 9">Cell membrane</location>
        <topology evidence="1 9">Single-pass membrane protein</topology>
    </subcellularLocation>
</comment>
<evidence type="ECO:0000256" key="7">
    <source>
        <dbReference type="ARBA" id="ARBA00023010"/>
    </source>
</evidence>
<evidence type="ECO:0000256" key="4">
    <source>
        <dbReference type="ARBA" id="ARBA00022692"/>
    </source>
</evidence>
<dbReference type="PANTHER" id="PTHR42982:SF1">
    <property type="entry name" value="SEC-INDEPENDENT PROTEIN TRANSLOCASE PROTEIN TATA"/>
    <property type="match status" value="1"/>
</dbReference>
<dbReference type="RefSeq" id="WP_390300232.1">
    <property type="nucleotide sequence ID" value="NZ_JBHULI010000024.1"/>
</dbReference>
<comment type="subunit">
    <text evidence="9">Forms a complex with TatC.</text>
</comment>
<dbReference type="Proteomes" id="UP001597460">
    <property type="component" value="Unassembled WGS sequence"/>
</dbReference>
<protein>
    <recommendedName>
        <fullName evidence="9">Sec-independent protein translocase protein TatA</fullName>
    </recommendedName>
</protein>
<feature type="region of interest" description="Disordered" evidence="10">
    <location>
        <begin position="76"/>
        <end position="97"/>
    </location>
</feature>
<dbReference type="PANTHER" id="PTHR42982">
    <property type="entry name" value="SEC-INDEPENDENT PROTEIN TRANSLOCASE PROTEIN TATA"/>
    <property type="match status" value="1"/>
</dbReference>
<evidence type="ECO:0000256" key="2">
    <source>
        <dbReference type="ARBA" id="ARBA00022448"/>
    </source>
</evidence>
<dbReference type="NCBIfam" id="TIGR01411">
    <property type="entry name" value="tatAE"/>
    <property type="match status" value="1"/>
</dbReference>
<keyword evidence="7 9" id="KW-0811">Translocation</keyword>
<gene>
    <name evidence="9" type="primary">tatA</name>
    <name evidence="11" type="ORF">ACFSVN_06530</name>
</gene>